<feature type="compositionally biased region" description="Polar residues" evidence="3">
    <location>
        <begin position="512"/>
        <end position="522"/>
    </location>
</feature>
<keyword evidence="1" id="KW-0677">Repeat</keyword>
<dbReference type="PANTHER" id="PTHR10039">
    <property type="entry name" value="AMELOGENIN"/>
    <property type="match status" value="1"/>
</dbReference>
<protein>
    <recommendedName>
        <fullName evidence="4">Nephrocystin 3-like N-terminal domain-containing protein</fullName>
    </recommendedName>
</protein>
<evidence type="ECO:0000256" key="3">
    <source>
        <dbReference type="SAM" id="MobiDB-lite"/>
    </source>
</evidence>
<dbReference type="InterPro" id="IPR027417">
    <property type="entry name" value="P-loop_NTPase"/>
</dbReference>
<evidence type="ECO:0000313" key="6">
    <source>
        <dbReference type="Proteomes" id="UP000235371"/>
    </source>
</evidence>
<dbReference type="RefSeq" id="XP_024730906.1">
    <property type="nucleotide sequence ID" value="XM_024887326.1"/>
</dbReference>
<gene>
    <name evidence="5" type="ORF">K444DRAFT_667661</name>
</gene>
<dbReference type="PROSITE" id="PS50297">
    <property type="entry name" value="ANK_REP_REGION"/>
    <property type="match status" value="1"/>
</dbReference>
<keyword evidence="2" id="KW-0040">ANK repeat</keyword>
<dbReference type="SUPFAM" id="SSF52540">
    <property type="entry name" value="P-loop containing nucleoside triphosphate hydrolases"/>
    <property type="match status" value="1"/>
</dbReference>
<feature type="compositionally biased region" description="Pro residues" evidence="3">
    <location>
        <begin position="851"/>
        <end position="873"/>
    </location>
</feature>
<evidence type="ECO:0000256" key="1">
    <source>
        <dbReference type="ARBA" id="ARBA00022737"/>
    </source>
</evidence>
<dbReference type="OrthoDB" id="7464126at2759"/>
<dbReference type="Gene3D" id="1.25.40.20">
    <property type="entry name" value="Ankyrin repeat-containing domain"/>
    <property type="match status" value="3"/>
</dbReference>
<dbReference type="InParanoid" id="A0A2J6STC4"/>
<name>A0A2J6STC4_9HELO</name>
<dbReference type="Pfam" id="PF24883">
    <property type="entry name" value="NPHP3_N"/>
    <property type="match status" value="1"/>
</dbReference>
<dbReference type="Gene3D" id="3.40.50.300">
    <property type="entry name" value="P-loop containing nucleotide triphosphate hydrolases"/>
    <property type="match status" value="1"/>
</dbReference>
<sequence>MWLLIHQPYWSALNQARLVKVPCCHGESAQGILLGEISPIDPKSREIRHQASLHNGQFGQQICFSFLPHAAHQSSHSSNELNIQCHFPYIGLRIMSEFPLLRPNAYAGTPGSGRQGAAVAEALPPTPASRPEALSCVATREDYWGEALRRLDATKQNCIQQALEKQQDGSGGSVDVDDAKESRLRLQDRPVITEGSLSWPDILSEVCRRSQRLEDDRTKKRNFRFAGRDVNLRKTLETWVKFFNRIKQIGDIAVNVDPIHAGLPWAAIRLIITAATASSDQNGAIYVGIEKVLFLMNRGAAYEALLAHLRRQLSAEILINFEEALVKLYTCLLEFLASALVVRDKNVFKRAFYAFWTPQDVSSFSENCLELEKTLEIESRLVESQCNRETTDNIETILKASDCLEEVIADTKTLVQALRGEIKEQRHREQEEEENLEALGWVSNIPILDYHDNAKDGRTPYTGQWVFSKPEFRDWESCSGSSLLWIHGIPGAGKTKLVTTIVDYFLQSRQPSQNLTRTTPSADSCAHRPTPSRASEPSPLAFFYCRRADTERRKPENVLRSFLKQLALSHDGSLASLRTVYMDKKRQGFLSNSLNTIECQDLLVKMITQCREAILILDALDECDEESRHDLIAAVNGLVERSIPAKILISSRRDDDITAEFEDRVNFSLSATENHDDIMRFVKDKIKEYRNSKTARRKINSAISTKLEQQIIKVFLDKSNGMFQWAALHLAHLLSLDRPLDIARTLQGLPRGLEKTYGEIFERITSPDNSLRDIAIRTLLWMLSQNGIANVDQTLVIACQDLSNDDINQVDIDIETVIKACQNLIVVENGSDFSAPHNFSTSIPGENEPLSPVPGPPLPIPPVPKAPPSPPPELHGSCTTAYRPRFPEDQFTAIPYTYRTPPSTPHGPPPPTHPPLIVREFADYFWIYHIQKCWVPGAIPQDERLVALATRFLGFPSKTSEAFDRWLSRFSWHSLSFGYTPTFWSIKRKHPLFSTDYSFRSWAYSHGFGWPGRDGPSKFDFQGQSSLVACFFGLDHIFFPSAEDIITIPALFWDPHWSRPGTTISIFSHFSSPRMLWMMLGPLVKTNAEQANNLLWNLVLSIGNHPLKYIYTWSFPHYFSLCTGAAELVHCLHVRDCFNMCGRIVTHLLRPDFPMYSSYPVAEALQSASKIVSLGANLTVPLRQALEQSRWQNVVWLVEHGAKPDADVLSTILECETYHGYDRFPPADTYKALIDRGADVNAYIYRGEYWVGTPIIAASIHGNSELAQLLVSAGAEVDVIPWAEVGTPSIESETTEEHEFNLYSLSKFKCKKLNGVGAAPFGTALVEASARGHVEICRLLVKHMPDMHADAPLQPGIGKFGTPLIAACAFNRLDICRVLLECHVDVAALSWRVPKFSGPPLTTNALLTAASCGGLEICRLLLRQGADYNVITPPENTAMLRSQGSPLIAAALYGHKEICRLLIDHGAKVDGIALDAKYPTALIAAASRNKWKVCQLLIDYGANVDLLVPNTPYCNALIAACRLRKLRSIEVLIARGAERKIDPSTGEYARQLLAACMGFDVRRAKVMELISSGAALPRLETIELNEEALDIMRGRLTAASSMIGQIDLKKKQDFSQVQDEVQRKVRLLTEDNLLAFSKVNDLRTLLEVIYDPLLLTKKLRRIALQALRRIATRMFDLNPQRLKDLFEKFPTLAADLALAYTEEMANAERD</sequence>
<dbReference type="EMBL" id="KZ613866">
    <property type="protein sequence ID" value="PMD54002.1"/>
    <property type="molecule type" value="Genomic_DNA"/>
</dbReference>
<feature type="repeat" description="ANK" evidence="2">
    <location>
        <begin position="1442"/>
        <end position="1470"/>
    </location>
</feature>
<feature type="region of interest" description="Disordered" evidence="3">
    <location>
        <begin position="512"/>
        <end position="535"/>
    </location>
</feature>
<dbReference type="PANTHER" id="PTHR10039:SF16">
    <property type="entry name" value="GPI INOSITOL-DEACYLASE"/>
    <property type="match status" value="1"/>
</dbReference>
<dbReference type="Pfam" id="PF00023">
    <property type="entry name" value="Ank"/>
    <property type="match status" value="1"/>
</dbReference>
<reference evidence="5 6" key="1">
    <citation type="submission" date="2016-04" db="EMBL/GenBank/DDBJ databases">
        <title>A degradative enzymes factory behind the ericoid mycorrhizal symbiosis.</title>
        <authorList>
            <consortium name="DOE Joint Genome Institute"/>
            <person name="Martino E."/>
            <person name="Morin E."/>
            <person name="Grelet G."/>
            <person name="Kuo A."/>
            <person name="Kohler A."/>
            <person name="Daghino S."/>
            <person name="Barry K."/>
            <person name="Choi C."/>
            <person name="Cichocki N."/>
            <person name="Clum A."/>
            <person name="Copeland A."/>
            <person name="Hainaut M."/>
            <person name="Haridas S."/>
            <person name="Labutti K."/>
            <person name="Lindquist E."/>
            <person name="Lipzen A."/>
            <person name="Khouja H.-R."/>
            <person name="Murat C."/>
            <person name="Ohm R."/>
            <person name="Olson A."/>
            <person name="Spatafora J."/>
            <person name="Veneault-Fourrey C."/>
            <person name="Henrissat B."/>
            <person name="Grigoriev I."/>
            <person name="Martin F."/>
            <person name="Perotto S."/>
        </authorList>
    </citation>
    <scope>NUCLEOTIDE SEQUENCE [LARGE SCALE GENOMIC DNA]</scope>
    <source>
        <strain evidence="5 6">E</strain>
    </source>
</reference>
<dbReference type="Proteomes" id="UP000235371">
    <property type="component" value="Unassembled WGS sequence"/>
</dbReference>
<dbReference type="GeneID" id="36595402"/>
<feature type="domain" description="Nephrocystin 3-like N-terminal" evidence="4">
    <location>
        <begin position="462"/>
        <end position="652"/>
    </location>
</feature>
<dbReference type="Pfam" id="PF12796">
    <property type="entry name" value="Ank_2"/>
    <property type="match status" value="2"/>
</dbReference>
<proteinExistence type="predicted"/>
<evidence type="ECO:0000313" key="5">
    <source>
        <dbReference type="EMBL" id="PMD54002.1"/>
    </source>
</evidence>
<dbReference type="InterPro" id="IPR056884">
    <property type="entry name" value="NPHP3-like_N"/>
</dbReference>
<dbReference type="SMART" id="SM00248">
    <property type="entry name" value="ANK"/>
    <property type="match status" value="8"/>
</dbReference>
<dbReference type="SUPFAM" id="SSF48403">
    <property type="entry name" value="Ankyrin repeat"/>
    <property type="match status" value="1"/>
</dbReference>
<dbReference type="InterPro" id="IPR002110">
    <property type="entry name" value="Ankyrin_rpt"/>
</dbReference>
<accession>A0A2J6STC4</accession>
<dbReference type="PROSITE" id="PS50088">
    <property type="entry name" value="ANK_REPEAT"/>
    <property type="match status" value="1"/>
</dbReference>
<dbReference type="InterPro" id="IPR036770">
    <property type="entry name" value="Ankyrin_rpt-contain_sf"/>
</dbReference>
<evidence type="ECO:0000259" key="4">
    <source>
        <dbReference type="Pfam" id="PF24883"/>
    </source>
</evidence>
<dbReference type="STRING" id="1095630.A0A2J6STC4"/>
<organism evidence="5 6">
    <name type="scientific">Hyaloscypha bicolor E</name>
    <dbReference type="NCBI Taxonomy" id="1095630"/>
    <lineage>
        <taxon>Eukaryota</taxon>
        <taxon>Fungi</taxon>
        <taxon>Dikarya</taxon>
        <taxon>Ascomycota</taxon>
        <taxon>Pezizomycotina</taxon>
        <taxon>Leotiomycetes</taxon>
        <taxon>Helotiales</taxon>
        <taxon>Hyaloscyphaceae</taxon>
        <taxon>Hyaloscypha</taxon>
        <taxon>Hyaloscypha bicolor</taxon>
    </lineage>
</organism>
<keyword evidence="6" id="KW-1185">Reference proteome</keyword>
<feature type="region of interest" description="Disordered" evidence="3">
    <location>
        <begin position="837"/>
        <end position="876"/>
    </location>
</feature>
<evidence type="ECO:0000256" key="2">
    <source>
        <dbReference type="PROSITE-ProRule" id="PRU00023"/>
    </source>
</evidence>